<evidence type="ECO:0000256" key="1">
    <source>
        <dbReference type="SAM" id="SignalP"/>
    </source>
</evidence>
<protein>
    <submittedName>
        <fullName evidence="2">Uncharacterized protein</fullName>
    </submittedName>
</protein>
<dbReference type="Proteomes" id="UP001221546">
    <property type="component" value="Chromosome"/>
</dbReference>
<reference evidence="2 3" key="1">
    <citation type="submission" date="2023-04" db="EMBL/GenBank/DDBJ databases">
        <title>Australian commercial rhizobial inoculants.</title>
        <authorList>
            <person name="Kohlmeier M.G."/>
            <person name="O'Hara G.W."/>
            <person name="Colombi E."/>
            <person name="Ramsay J.P."/>
            <person name="Terpolilli J."/>
        </authorList>
    </citation>
    <scope>NUCLEOTIDE SEQUENCE [LARGE SCALE GENOMIC DNA]</scope>
    <source>
        <strain evidence="2 3">CB627</strain>
    </source>
</reference>
<proteinExistence type="predicted"/>
<gene>
    <name evidence="2" type="ORF">QA636_18835</name>
</gene>
<dbReference type="RefSeq" id="WP_229189341.1">
    <property type="nucleotide sequence ID" value="NZ_CP121646.1"/>
</dbReference>
<evidence type="ECO:0000313" key="2">
    <source>
        <dbReference type="EMBL" id="WFU67426.1"/>
    </source>
</evidence>
<accession>A0ABY8JST9</accession>
<feature type="chain" id="PRO_5046369568" evidence="1">
    <location>
        <begin position="25"/>
        <end position="76"/>
    </location>
</feature>
<sequence length="76" mass="8113">MMKTLSLLAVLPFIGVLSMSTSHAASTCSTSNFGISAVPCGKRYAVSSEACRKYVIEHGASPAESWWYCSSQGYAK</sequence>
<dbReference type="EMBL" id="CP121646">
    <property type="protein sequence ID" value="WFU67426.1"/>
    <property type="molecule type" value="Genomic_DNA"/>
</dbReference>
<keyword evidence="3" id="KW-1185">Reference proteome</keyword>
<feature type="signal peptide" evidence="1">
    <location>
        <begin position="1"/>
        <end position="24"/>
    </location>
</feature>
<name>A0ABY8JST9_9BRAD</name>
<organism evidence="2 3">
    <name type="scientific">Bradyrhizobium brasilense</name>
    <dbReference type="NCBI Taxonomy" id="1419277"/>
    <lineage>
        <taxon>Bacteria</taxon>
        <taxon>Pseudomonadati</taxon>
        <taxon>Pseudomonadota</taxon>
        <taxon>Alphaproteobacteria</taxon>
        <taxon>Hyphomicrobiales</taxon>
        <taxon>Nitrobacteraceae</taxon>
        <taxon>Bradyrhizobium</taxon>
    </lineage>
</organism>
<keyword evidence="1" id="KW-0732">Signal</keyword>
<evidence type="ECO:0000313" key="3">
    <source>
        <dbReference type="Proteomes" id="UP001221546"/>
    </source>
</evidence>